<dbReference type="InterPro" id="IPR006104">
    <property type="entry name" value="Glyco_hydro_2_N"/>
</dbReference>
<evidence type="ECO:0000256" key="5">
    <source>
        <dbReference type="ARBA" id="ARBA00023295"/>
    </source>
</evidence>
<dbReference type="EC" id="3.2.1.31" evidence="2"/>
<dbReference type="SUPFAM" id="SSF49303">
    <property type="entry name" value="beta-Galactosidase/glucuronidase domain"/>
    <property type="match status" value="1"/>
</dbReference>
<evidence type="ECO:0000256" key="1">
    <source>
        <dbReference type="ARBA" id="ARBA00007401"/>
    </source>
</evidence>
<dbReference type="InterPro" id="IPR006103">
    <property type="entry name" value="Glyco_hydro_2_cat"/>
</dbReference>
<evidence type="ECO:0000256" key="6">
    <source>
        <dbReference type="RuleBase" id="RU361154"/>
    </source>
</evidence>
<dbReference type="Pfam" id="PF02836">
    <property type="entry name" value="Glyco_hydro_2_C"/>
    <property type="match status" value="1"/>
</dbReference>
<dbReference type="GO" id="GO:0004566">
    <property type="term" value="F:beta-glucuronidase activity"/>
    <property type="evidence" value="ECO:0007669"/>
    <property type="project" value="UniProtKB-EC"/>
</dbReference>
<gene>
    <name evidence="10" type="ORF">AAM4_0860</name>
</gene>
<dbReference type="NCBIfam" id="NF007538">
    <property type="entry name" value="PRK10150.1"/>
    <property type="match status" value="1"/>
</dbReference>
<dbReference type="InterPro" id="IPR006101">
    <property type="entry name" value="Glyco_hydro_2"/>
</dbReference>
<dbReference type="InterPro" id="IPR008979">
    <property type="entry name" value="Galactose-bd-like_sf"/>
</dbReference>
<name>A0A1L7RM37_9ACTO</name>
<keyword evidence="5 6" id="KW-0326">Glycosidase</keyword>
<dbReference type="FunFam" id="2.60.120.260:FF:000027">
    <property type="entry name" value="Beta-glucuronidase"/>
    <property type="match status" value="1"/>
</dbReference>
<dbReference type="GO" id="GO:0019391">
    <property type="term" value="P:glucuronoside catabolic process"/>
    <property type="evidence" value="ECO:0007669"/>
    <property type="project" value="TreeGrafter"/>
</dbReference>
<dbReference type="Gene3D" id="3.20.20.80">
    <property type="entry name" value="Glycosidases"/>
    <property type="match status" value="1"/>
</dbReference>
<dbReference type="AlphaFoldDB" id="A0A1L7RM37"/>
<organism evidence="10">
    <name type="scientific">Actinomyces succiniciruminis</name>
    <dbReference type="NCBI Taxonomy" id="1522002"/>
    <lineage>
        <taxon>Bacteria</taxon>
        <taxon>Bacillati</taxon>
        <taxon>Actinomycetota</taxon>
        <taxon>Actinomycetes</taxon>
        <taxon>Actinomycetales</taxon>
        <taxon>Actinomycetaceae</taxon>
        <taxon>Actinomyces</taxon>
    </lineage>
</organism>
<dbReference type="InterPro" id="IPR013783">
    <property type="entry name" value="Ig-like_fold"/>
</dbReference>
<dbReference type="PANTHER" id="PTHR10066:SF67">
    <property type="entry name" value="BETA-GLUCURONIDASE"/>
    <property type="match status" value="1"/>
</dbReference>
<sequence>MLSVRNSASRTVVSLDGVWRFQLDPEDRGQAERWFATPLPAPRPMPVPASYNDITIAPEVHDHVGPAWYEREAVAPHNLGEDRLVLRFGSVTHEARVWVDGVEVAQHTGGYLPFEADITDHVTAGRDFRITVRVDNRLSWQSIPVGFLAEDAQGRTVQRYFHDFFNYAGIHRSVVLYTRPRIAVTDVTIVTDYATGPEGTAGRVTYTVEAEGAEHVHVVVKDAAGAEVAHAEGAAGTLTIDNVNLWQPGSGYLYTLEVHARGSADGGAGEDVYPQRFGVRTVTVRDSQFLINGEPFYFRGYGRHEDNLVRGKGHDPALMVHDFELMEWQGANSFRTSHYPYAEEVMDYADERGFVVIDETAAVGLNTAIIGGFFGGDPIPLFSEDHVNAHTQAAHADHIRELIARDKNHPCVVLWSLANEPESNTEASLRYFEPLAAAAREADPTRPVGYVNVMMGQPAQERVVDLFDVVMLNRYYGWYVNNGDLPAAEAGLRAEIDAWIERAPGKPILFTEYGADTLSGMRDLLRRPWSEEFQVDLLAMYHRVFDAYPQIVGEQMWNFADFQTGTGTTRVGGNKKGMFTRSREPKQNAFVVRDRWLGKRRSHEC</sequence>
<evidence type="ECO:0000259" key="7">
    <source>
        <dbReference type="Pfam" id="PF00703"/>
    </source>
</evidence>
<feature type="domain" description="Glycoside hydrolase family 2 catalytic" evidence="8">
    <location>
        <begin position="282"/>
        <end position="596"/>
    </location>
</feature>
<comment type="similarity">
    <text evidence="1 6">Belongs to the glycosyl hydrolase 2 family.</text>
</comment>
<protein>
    <recommendedName>
        <fullName evidence="3">Beta-glucuronidase</fullName>
        <ecNumber evidence="2">3.2.1.31</ecNumber>
    </recommendedName>
</protein>
<dbReference type="SUPFAM" id="SSF51445">
    <property type="entry name" value="(Trans)glycosidases"/>
    <property type="match status" value="1"/>
</dbReference>
<evidence type="ECO:0000256" key="3">
    <source>
        <dbReference type="ARBA" id="ARBA00016205"/>
    </source>
</evidence>
<evidence type="ECO:0000256" key="2">
    <source>
        <dbReference type="ARBA" id="ARBA00012761"/>
    </source>
</evidence>
<dbReference type="FunFam" id="3.20.20.80:FF:000080">
    <property type="entry name" value="Beta-glucuronidase UidA"/>
    <property type="match status" value="1"/>
</dbReference>
<dbReference type="InterPro" id="IPR036156">
    <property type="entry name" value="Beta-gal/glucu_dom_sf"/>
</dbReference>
<accession>A0A1L7RM37</accession>
<dbReference type="GO" id="GO:0005975">
    <property type="term" value="P:carbohydrate metabolic process"/>
    <property type="evidence" value="ECO:0007669"/>
    <property type="project" value="InterPro"/>
</dbReference>
<dbReference type="Pfam" id="PF02837">
    <property type="entry name" value="Glyco_hydro_2_N"/>
    <property type="match status" value="1"/>
</dbReference>
<dbReference type="InterPro" id="IPR023232">
    <property type="entry name" value="Glyco_hydro_2_AS"/>
</dbReference>
<dbReference type="GO" id="GO:0030246">
    <property type="term" value="F:carbohydrate binding"/>
    <property type="evidence" value="ECO:0007669"/>
    <property type="project" value="TreeGrafter"/>
</dbReference>
<evidence type="ECO:0000259" key="9">
    <source>
        <dbReference type="Pfam" id="PF02837"/>
    </source>
</evidence>
<dbReference type="PANTHER" id="PTHR10066">
    <property type="entry name" value="BETA-GLUCURONIDASE"/>
    <property type="match status" value="1"/>
</dbReference>
<evidence type="ECO:0000313" key="10">
    <source>
        <dbReference type="EMBL" id="CED90692.1"/>
    </source>
</evidence>
<feature type="domain" description="Glycoside hydrolase family 2 immunoglobulin-like beta-sandwich" evidence="7">
    <location>
        <begin position="200"/>
        <end position="280"/>
    </location>
</feature>
<dbReference type="RefSeq" id="WP_210579363.1">
    <property type="nucleotide sequence ID" value="NZ_LK995482.1"/>
</dbReference>
<dbReference type="PROSITE" id="PS00719">
    <property type="entry name" value="GLYCOSYL_HYDROL_F2_1"/>
    <property type="match status" value="1"/>
</dbReference>
<dbReference type="Pfam" id="PF00703">
    <property type="entry name" value="Glyco_hydro_2"/>
    <property type="match status" value="1"/>
</dbReference>
<dbReference type="EMBL" id="LK995482">
    <property type="protein sequence ID" value="CED90692.1"/>
    <property type="molecule type" value="Genomic_DNA"/>
</dbReference>
<dbReference type="InterPro" id="IPR017853">
    <property type="entry name" value="GH"/>
</dbReference>
<dbReference type="InterPro" id="IPR006102">
    <property type="entry name" value="Ig-like_GH2"/>
</dbReference>
<dbReference type="InterPro" id="IPR023230">
    <property type="entry name" value="Glyco_hydro_2_CS"/>
</dbReference>
<dbReference type="PROSITE" id="PS00608">
    <property type="entry name" value="GLYCOSYL_HYDROL_F2_2"/>
    <property type="match status" value="1"/>
</dbReference>
<evidence type="ECO:0000256" key="4">
    <source>
        <dbReference type="ARBA" id="ARBA00022801"/>
    </source>
</evidence>
<dbReference type="Gene3D" id="2.60.40.10">
    <property type="entry name" value="Immunoglobulins"/>
    <property type="match status" value="1"/>
</dbReference>
<reference evidence="10" key="1">
    <citation type="submission" date="2014-07" db="EMBL/GenBank/DDBJ databases">
        <authorList>
            <person name="Zhang J.E."/>
            <person name="Yang H."/>
            <person name="Guo J."/>
            <person name="Deng Z."/>
            <person name="Luo H."/>
            <person name="Luo M."/>
            <person name="Zhao B."/>
        </authorList>
    </citation>
    <scope>NUCLEOTIDE SEQUENCE</scope>
    <source>
        <strain evidence="10">AM4</strain>
    </source>
</reference>
<dbReference type="SUPFAM" id="SSF49785">
    <property type="entry name" value="Galactose-binding domain-like"/>
    <property type="match status" value="1"/>
</dbReference>
<keyword evidence="4 6" id="KW-0378">Hydrolase</keyword>
<evidence type="ECO:0000259" key="8">
    <source>
        <dbReference type="Pfam" id="PF02836"/>
    </source>
</evidence>
<dbReference type="PRINTS" id="PR00132">
    <property type="entry name" value="GLHYDRLASE2"/>
</dbReference>
<feature type="domain" description="Glycosyl hydrolases family 2 sugar binding" evidence="9">
    <location>
        <begin position="14"/>
        <end position="180"/>
    </location>
</feature>
<proteinExistence type="inferred from homology"/>
<dbReference type="Gene3D" id="2.60.120.260">
    <property type="entry name" value="Galactose-binding domain-like"/>
    <property type="match status" value="1"/>
</dbReference>